<evidence type="ECO:0000256" key="6">
    <source>
        <dbReference type="ARBA" id="ARBA00023136"/>
    </source>
</evidence>
<feature type="transmembrane region" description="Helical" evidence="10">
    <location>
        <begin position="12"/>
        <end position="31"/>
    </location>
</feature>
<dbReference type="AlphaFoldDB" id="A0A4P8YHH7"/>
<feature type="domain" description="HAMP" evidence="12">
    <location>
        <begin position="292"/>
        <end position="346"/>
    </location>
</feature>
<dbReference type="EMBL" id="CP040428">
    <property type="protein sequence ID" value="QCT19014.1"/>
    <property type="molecule type" value="Genomic_DNA"/>
</dbReference>
<organism evidence="13 14">
    <name type="scientific">Jejubacter calystegiae</name>
    <dbReference type="NCBI Taxonomy" id="2579935"/>
    <lineage>
        <taxon>Bacteria</taxon>
        <taxon>Pseudomonadati</taxon>
        <taxon>Pseudomonadota</taxon>
        <taxon>Gammaproteobacteria</taxon>
        <taxon>Enterobacterales</taxon>
        <taxon>Enterobacteriaceae</taxon>
        <taxon>Jejubacter</taxon>
    </lineage>
</organism>
<keyword evidence="14" id="KW-1185">Reference proteome</keyword>
<gene>
    <name evidence="13" type="ORF">FEM41_04785</name>
</gene>
<dbReference type="SUPFAM" id="SSF58104">
    <property type="entry name" value="Methyl-accepting chemotaxis protein (MCP) signaling domain"/>
    <property type="match status" value="1"/>
</dbReference>
<dbReference type="PROSITE" id="PS50111">
    <property type="entry name" value="CHEMOTAXIS_TRANSDUC_2"/>
    <property type="match status" value="1"/>
</dbReference>
<dbReference type="PANTHER" id="PTHR43531:SF16">
    <property type="entry name" value="METHYL-ACCEPTING CHEMOTAXIS PROTEIN II"/>
    <property type="match status" value="1"/>
</dbReference>
<dbReference type="InterPro" id="IPR033479">
    <property type="entry name" value="dCache_1"/>
</dbReference>
<dbReference type="InterPro" id="IPR051310">
    <property type="entry name" value="MCP_chemotaxis"/>
</dbReference>
<dbReference type="Pfam" id="PF00015">
    <property type="entry name" value="MCPsignal"/>
    <property type="match status" value="1"/>
</dbReference>
<keyword evidence="6 10" id="KW-0472">Membrane</keyword>
<name>A0A4P8YHH7_9ENTR</name>
<dbReference type="CDD" id="cd11386">
    <property type="entry name" value="MCP_signal"/>
    <property type="match status" value="1"/>
</dbReference>
<dbReference type="GO" id="GO:0005886">
    <property type="term" value="C:plasma membrane"/>
    <property type="evidence" value="ECO:0007669"/>
    <property type="project" value="UniProtKB-SubCell"/>
</dbReference>
<proteinExistence type="inferred from homology"/>
<keyword evidence="7 9" id="KW-0807">Transducer</keyword>
<dbReference type="Proteomes" id="UP000302163">
    <property type="component" value="Chromosome"/>
</dbReference>
<evidence type="ECO:0000256" key="2">
    <source>
        <dbReference type="ARBA" id="ARBA00022475"/>
    </source>
</evidence>
<dbReference type="RefSeq" id="WP_138094903.1">
    <property type="nucleotide sequence ID" value="NZ_CP040428.1"/>
</dbReference>
<dbReference type="PANTHER" id="PTHR43531">
    <property type="entry name" value="PROTEIN ICFG"/>
    <property type="match status" value="1"/>
</dbReference>
<keyword evidence="5 10" id="KW-1133">Transmembrane helix</keyword>
<dbReference type="OrthoDB" id="2489132at2"/>
<keyword evidence="4 10" id="KW-0812">Transmembrane</keyword>
<dbReference type="CDD" id="cd12913">
    <property type="entry name" value="PDC1_MCP_like"/>
    <property type="match status" value="1"/>
</dbReference>
<sequence length="596" mass="63610">MLKTIRARITAAGIAIVVSVLMLNTFLNYSVAHRNNDQLINASLSSISSSHATALADWIMIKKRNIESLTDEALMENPRPYFRSIIDASGFTNIYVSFTNKTTQFEGITDVPLDYDATSRPWFTQAVNAGHTIVTEPYMDDASGILVVTVATPITKEGVLLGVVAGDMAMDTVINNVLSIHPAEKSFGMLINRSGTIIANADPSLTLKPITELSPNFDMTKLLMTTTRKEVEIDNEMTLVRAKEVAGTDWLVMVVLNKAVMNEGSAWMLTLSLISLVVLAAGAALIISLIMAKVLKRLALVRDSMLAISSGDADLTQRLPDQGGDEVSQIASAFNQFVGNLGGIMSQIRDTSHSVHTASDEIAAGNRELSGRTESAAASLQQTASSLEQITATVAQSADSARQAGSITESATSAAQHGGEVVNTVLSTMGDIENASDKIRDIISVIDGIAFQTNILALNAAVEAARAGEQGRGFSVVASEVRSLAQRCSHAAREIKDLIEATVESVMSGACQVREANDAMDNIIINVENVTQIMKEIQDATAVQMVGINEINQAVHQLDGIVQQNAAMVEESTTAAAALQDQAASMTRVIGRFRIE</sequence>
<dbReference type="Gene3D" id="1.10.287.950">
    <property type="entry name" value="Methyl-accepting chemotaxis protein"/>
    <property type="match status" value="1"/>
</dbReference>
<reference evidence="13 14" key="1">
    <citation type="submission" date="2019-05" db="EMBL/GenBank/DDBJ databases">
        <title>Complete genome sequence of Izhakiella calystegiae KSNA2, an endophyte isolated from beach morning glory (Calystegia soldanella).</title>
        <authorList>
            <person name="Jiang L."/>
            <person name="Jeong J.C."/>
            <person name="Kim C.Y."/>
            <person name="Kim D.H."/>
            <person name="Kim S.W."/>
            <person name="Lee j."/>
        </authorList>
    </citation>
    <scope>NUCLEOTIDE SEQUENCE [LARGE SCALE GENOMIC DNA]</scope>
    <source>
        <strain evidence="13 14">KSNA2</strain>
    </source>
</reference>
<dbReference type="InterPro" id="IPR029151">
    <property type="entry name" value="Sensor-like_sf"/>
</dbReference>
<evidence type="ECO:0000313" key="14">
    <source>
        <dbReference type="Proteomes" id="UP000302163"/>
    </source>
</evidence>
<comment type="subcellular location">
    <subcellularLocation>
        <location evidence="1">Cell inner membrane</location>
        <topology evidence="1">Multi-pass membrane protein</topology>
    </subcellularLocation>
</comment>
<dbReference type="GO" id="GO:0007165">
    <property type="term" value="P:signal transduction"/>
    <property type="evidence" value="ECO:0007669"/>
    <property type="project" value="UniProtKB-KW"/>
</dbReference>
<comment type="similarity">
    <text evidence="8">Belongs to the methyl-accepting chemotaxis (MCP) protein family.</text>
</comment>
<evidence type="ECO:0000256" key="3">
    <source>
        <dbReference type="ARBA" id="ARBA00022500"/>
    </source>
</evidence>
<keyword evidence="3" id="KW-0145">Chemotaxis</keyword>
<evidence type="ECO:0000256" key="1">
    <source>
        <dbReference type="ARBA" id="ARBA00004429"/>
    </source>
</evidence>
<evidence type="ECO:0000256" key="4">
    <source>
        <dbReference type="ARBA" id="ARBA00022692"/>
    </source>
</evidence>
<protein>
    <submittedName>
        <fullName evidence="13">HAMP domain-containing protein</fullName>
    </submittedName>
</protein>
<dbReference type="SUPFAM" id="SSF103190">
    <property type="entry name" value="Sensory domain-like"/>
    <property type="match status" value="1"/>
</dbReference>
<dbReference type="InterPro" id="IPR003660">
    <property type="entry name" value="HAMP_dom"/>
</dbReference>
<dbReference type="KEGG" id="izh:FEM41_04785"/>
<evidence type="ECO:0000256" key="7">
    <source>
        <dbReference type="ARBA" id="ARBA00023224"/>
    </source>
</evidence>
<dbReference type="CDD" id="cd06225">
    <property type="entry name" value="HAMP"/>
    <property type="match status" value="1"/>
</dbReference>
<evidence type="ECO:0000256" key="10">
    <source>
        <dbReference type="SAM" id="Phobius"/>
    </source>
</evidence>
<dbReference type="SMART" id="SM00304">
    <property type="entry name" value="HAMP"/>
    <property type="match status" value="1"/>
</dbReference>
<evidence type="ECO:0000259" key="11">
    <source>
        <dbReference type="PROSITE" id="PS50111"/>
    </source>
</evidence>
<dbReference type="PROSITE" id="PS50885">
    <property type="entry name" value="HAMP"/>
    <property type="match status" value="1"/>
</dbReference>
<evidence type="ECO:0000313" key="13">
    <source>
        <dbReference type="EMBL" id="QCT19014.1"/>
    </source>
</evidence>
<evidence type="ECO:0000256" key="8">
    <source>
        <dbReference type="ARBA" id="ARBA00029447"/>
    </source>
</evidence>
<accession>A0A4P8YHH7</accession>
<dbReference type="Pfam" id="PF02743">
    <property type="entry name" value="dCache_1"/>
    <property type="match status" value="1"/>
</dbReference>
<evidence type="ECO:0000256" key="5">
    <source>
        <dbReference type="ARBA" id="ARBA00022989"/>
    </source>
</evidence>
<evidence type="ECO:0000256" key="9">
    <source>
        <dbReference type="PROSITE-ProRule" id="PRU00284"/>
    </source>
</evidence>
<dbReference type="GO" id="GO:0004888">
    <property type="term" value="F:transmembrane signaling receptor activity"/>
    <property type="evidence" value="ECO:0007669"/>
    <property type="project" value="TreeGrafter"/>
</dbReference>
<dbReference type="Pfam" id="PF00672">
    <property type="entry name" value="HAMP"/>
    <property type="match status" value="1"/>
</dbReference>
<feature type="transmembrane region" description="Helical" evidence="10">
    <location>
        <begin position="266"/>
        <end position="292"/>
    </location>
</feature>
<feature type="domain" description="Methyl-accepting transducer" evidence="11">
    <location>
        <begin position="351"/>
        <end position="580"/>
    </location>
</feature>
<dbReference type="InterPro" id="IPR004089">
    <property type="entry name" value="MCPsignal_dom"/>
</dbReference>
<evidence type="ECO:0000259" key="12">
    <source>
        <dbReference type="PROSITE" id="PS50885"/>
    </source>
</evidence>
<dbReference type="SMART" id="SM00283">
    <property type="entry name" value="MA"/>
    <property type="match status" value="1"/>
</dbReference>
<keyword evidence="2" id="KW-1003">Cell membrane</keyword>
<dbReference type="FunFam" id="1.10.287.950:FF:000001">
    <property type="entry name" value="Methyl-accepting chemotaxis sensory transducer"/>
    <property type="match status" value="1"/>
</dbReference>
<dbReference type="GO" id="GO:0006935">
    <property type="term" value="P:chemotaxis"/>
    <property type="evidence" value="ECO:0007669"/>
    <property type="project" value="UniProtKB-KW"/>
</dbReference>
<dbReference type="Gene3D" id="3.30.450.20">
    <property type="entry name" value="PAS domain"/>
    <property type="match status" value="2"/>
</dbReference>